<dbReference type="GO" id="GO:0008236">
    <property type="term" value="F:serine-type peptidase activity"/>
    <property type="evidence" value="ECO:0007669"/>
    <property type="project" value="UniProtKB-KW"/>
</dbReference>
<gene>
    <name evidence="6" type="ORF">Q763_13005</name>
</gene>
<evidence type="ECO:0000313" key="6">
    <source>
        <dbReference type="EMBL" id="KGO79758.1"/>
    </source>
</evidence>
<dbReference type="Gene3D" id="3.90.226.10">
    <property type="entry name" value="2-enoyl-CoA Hydratase, Chain A, domain 1"/>
    <property type="match status" value="1"/>
</dbReference>
<dbReference type="Pfam" id="PF17804">
    <property type="entry name" value="TSP_NTD"/>
    <property type="match status" value="1"/>
</dbReference>
<dbReference type="InterPro" id="IPR004447">
    <property type="entry name" value="Peptidase_S41A"/>
</dbReference>
<dbReference type="SMART" id="SM00245">
    <property type="entry name" value="TSPc"/>
    <property type="match status" value="1"/>
</dbReference>
<dbReference type="Pfam" id="PF03572">
    <property type="entry name" value="Peptidase_S41"/>
    <property type="match status" value="1"/>
</dbReference>
<dbReference type="CDD" id="cd07560">
    <property type="entry name" value="Peptidase_S41_CPP"/>
    <property type="match status" value="1"/>
</dbReference>
<reference evidence="6 7" key="1">
    <citation type="submission" date="2013-09" db="EMBL/GenBank/DDBJ databases">
        <authorList>
            <person name="Zeng Z."/>
            <person name="Chen C."/>
        </authorList>
    </citation>
    <scope>NUCLEOTIDE SEQUENCE [LARGE SCALE GENOMIC DNA]</scope>
    <source>
        <strain evidence="6 7">F44-8</strain>
    </source>
</reference>
<dbReference type="GO" id="GO:0004175">
    <property type="term" value="F:endopeptidase activity"/>
    <property type="evidence" value="ECO:0007669"/>
    <property type="project" value="TreeGrafter"/>
</dbReference>
<keyword evidence="7" id="KW-1185">Reference proteome</keyword>
<dbReference type="SUPFAM" id="SSF50156">
    <property type="entry name" value="PDZ domain-like"/>
    <property type="match status" value="1"/>
</dbReference>
<evidence type="ECO:0000313" key="7">
    <source>
        <dbReference type="Proteomes" id="UP000030129"/>
    </source>
</evidence>
<dbReference type="PROSITE" id="PS50106">
    <property type="entry name" value="PDZ"/>
    <property type="match status" value="1"/>
</dbReference>
<dbReference type="PANTHER" id="PTHR32060:SF22">
    <property type="entry name" value="CARBOXYL-TERMINAL-PROCESSING PEPTIDASE 3, CHLOROPLASTIC"/>
    <property type="match status" value="1"/>
</dbReference>
<comment type="caution">
    <text evidence="6">The sequence shown here is derived from an EMBL/GenBank/DDBJ whole genome shotgun (WGS) entry which is preliminary data.</text>
</comment>
<sequence length="680" mass="77814">MKNILAIACLFPLLAGAQKHEQACSVFYNINALLQSEHFNPKPTDDSLSAYVFNRVMREMDDHRMLLLQDEVDLLSKHKYKIDDYITGNDCSFFTDFVSVYKTALERNTDIISEIVYDGINLNSTDSIYYSKEHFPYRTSKEQLKKFIGKKIVYDVLEDIAKLSKNRDSLKAQIPAMENSVKAKIADAYMCRTEALLNPKEGLDQNMHHRFYEAFCSYFDPHTNYFNYDEKSTFISAVSDENYSLGIYVSQNENEEIIIQEVIPGGPAYKTQKIDKGDQILKLASENTEYPVTCASLETITNIVFSDAYKTVELTLRKNDGTVYSVNLEKKVMRSEDNTVYSFVIGDTLPMGYIKIPSFYTARDENSFHGCADDVAREIAKLNEENINGLIIDLQFNGGGSMEEVTKLAGMFIDFGPLTVVTGRNRSRNVIKDYLRGSIYNGPIVILVNGFSASASEFFTGVMQDYGRAIVAGNTTMGKATMQTIFQLQQNNPTDFVKVTIDKFYRITGKSNQYIGIVPDIEIPSYLNDFLPRENTDATALANDSIDVRLKFRKEKLDYRDYAIKQSRERISQDADFNEILSVNKTIKKMYEEDKAPVALNFEGVFNDVHTMDAIWKSISTFEDKLQISYIKTPRDTYQRIMYDDFLVNTNEYREKLVKTNPYIKEGINILTDIYNLENK</sequence>
<dbReference type="InterPro" id="IPR040573">
    <property type="entry name" value="TSP_N"/>
</dbReference>
<evidence type="ECO:0000259" key="5">
    <source>
        <dbReference type="PROSITE" id="PS50106"/>
    </source>
</evidence>
<evidence type="ECO:0000256" key="1">
    <source>
        <dbReference type="ARBA" id="ARBA00009179"/>
    </source>
</evidence>
<dbReference type="InterPro" id="IPR005151">
    <property type="entry name" value="Tail-specific_protease"/>
</dbReference>
<dbReference type="SMART" id="SM00228">
    <property type="entry name" value="PDZ"/>
    <property type="match status" value="1"/>
</dbReference>
<dbReference type="InterPro" id="IPR001478">
    <property type="entry name" value="PDZ"/>
</dbReference>
<evidence type="ECO:0000256" key="3">
    <source>
        <dbReference type="ARBA" id="ARBA00022801"/>
    </source>
</evidence>
<organism evidence="6 7">
    <name type="scientific">Flavobacterium beibuense F44-8</name>
    <dbReference type="NCBI Taxonomy" id="1406840"/>
    <lineage>
        <taxon>Bacteria</taxon>
        <taxon>Pseudomonadati</taxon>
        <taxon>Bacteroidota</taxon>
        <taxon>Flavobacteriia</taxon>
        <taxon>Flavobacteriales</taxon>
        <taxon>Flavobacteriaceae</taxon>
        <taxon>Flavobacterium</taxon>
    </lineage>
</organism>
<keyword evidence="3" id="KW-0378">Hydrolase</keyword>
<keyword evidence="4" id="KW-0720">Serine protease</keyword>
<dbReference type="EMBL" id="JRLV01000015">
    <property type="protein sequence ID" value="KGO79758.1"/>
    <property type="molecule type" value="Genomic_DNA"/>
</dbReference>
<protein>
    <recommendedName>
        <fullName evidence="5">PDZ domain-containing protein</fullName>
    </recommendedName>
</protein>
<dbReference type="PANTHER" id="PTHR32060">
    <property type="entry name" value="TAIL-SPECIFIC PROTEASE"/>
    <property type="match status" value="1"/>
</dbReference>
<dbReference type="GO" id="GO:0007165">
    <property type="term" value="P:signal transduction"/>
    <property type="evidence" value="ECO:0007669"/>
    <property type="project" value="TreeGrafter"/>
</dbReference>
<dbReference type="STRING" id="1406840.Q763_13005"/>
<accession>A0A0A2LKR1</accession>
<dbReference type="Gene3D" id="2.30.42.10">
    <property type="match status" value="1"/>
</dbReference>
<keyword evidence="2" id="KW-0645">Protease</keyword>
<dbReference type="MEROPS" id="S41.001"/>
<dbReference type="InterPro" id="IPR029045">
    <property type="entry name" value="ClpP/crotonase-like_dom_sf"/>
</dbReference>
<dbReference type="InterPro" id="IPR036034">
    <property type="entry name" value="PDZ_sf"/>
</dbReference>
<evidence type="ECO:0000256" key="4">
    <source>
        <dbReference type="ARBA" id="ARBA00022825"/>
    </source>
</evidence>
<dbReference type="SUPFAM" id="SSF52096">
    <property type="entry name" value="ClpP/crotonase"/>
    <property type="match status" value="1"/>
</dbReference>
<feature type="domain" description="PDZ" evidence="5">
    <location>
        <begin position="234"/>
        <end position="304"/>
    </location>
</feature>
<dbReference type="Proteomes" id="UP000030129">
    <property type="component" value="Unassembled WGS sequence"/>
</dbReference>
<evidence type="ECO:0000256" key="2">
    <source>
        <dbReference type="ARBA" id="ARBA00022670"/>
    </source>
</evidence>
<dbReference type="AlphaFoldDB" id="A0A0A2LKR1"/>
<dbReference type="GO" id="GO:0030288">
    <property type="term" value="C:outer membrane-bounded periplasmic space"/>
    <property type="evidence" value="ECO:0007669"/>
    <property type="project" value="TreeGrafter"/>
</dbReference>
<dbReference type="RefSeq" id="WP_035134880.1">
    <property type="nucleotide sequence ID" value="NZ_JRLV01000015.1"/>
</dbReference>
<dbReference type="Pfam" id="PF00595">
    <property type="entry name" value="PDZ"/>
    <property type="match status" value="1"/>
</dbReference>
<dbReference type="eggNOG" id="COG0793">
    <property type="taxonomic scope" value="Bacteria"/>
</dbReference>
<comment type="similarity">
    <text evidence="1">Belongs to the peptidase S41A family.</text>
</comment>
<name>A0A0A2LKR1_9FLAO</name>
<proteinExistence type="inferred from homology"/>
<dbReference type="GO" id="GO:0006508">
    <property type="term" value="P:proteolysis"/>
    <property type="evidence" value="ECO:0007669"/>
    <property type="project" value="UniProtKB-KW"/>
</dbReference>